<evidence type="ECO:0000313" key="2">
    <source>
        <dbReference type="Proteomes" id="UP000235672"/>
    </source>
</evidence>
<accession>A0A2J6PSJ5</accession>
<dbReference type="EMBL" id="KZ613502">
    <property type="protein sequence ID" value="PMD16995.1"/>
    <property type="molecule type" value="Genomic_DNA"/>
</dbReference>
<gene>
    <name evidence="1" type="ORF">NA56DRAFT_708212</name>
</gene>
<dbReference type="STRING" id="1745343.A0A2J6PSJ5"/>
<proteinExistence type="predicted"/>
<keyword evidence="2" id="KW-1185">Reference proteome</keyword>
<protein>
    <submittedName>
        <fullName evidence="1">Uncharacterized protein</fullName>
    </submittedName>
</protein>
<dbReference type="AlphaFoldDB" id="A0A2J6PSJ5"/>
<sequence length="120" mass="13415">MGGINYSDTDQPFLFRTFMHGFNLNLMTTRNILKSSGNTLSGFEFQDIGTEQDRRASMKSVKVIQKKRNWIHLVNLVDSVVAVPISAMPLPPQQASAIAPAHDLIRFPKGLTMWQQLGIA</sequence>
<evidence type="ECO:0000313" key="1">
    <source>
        <dbReference type="EMBL" id="PMD16995.1"/>
    </source>
</evidence>
<dbReference type="Proteomes" id="UP000235672">
    <property type="component" value="Unassembled WGS sequence"/>
</dbReference>
<organism evidence="1 2">
    <name type="scientific">Hyaloscypha hepaticicola</name>
    <dbReference type="NCBI Taxonomy" id="2082293"/>
    <lineage>
        <taxon>Eukaryota</taxon>
        <taxon>Fungi</taxon>
        <taxon>Dikarya</taxon>
        <taxon>Ascomycota</taxon>
        <taxon>Pezizomycotina</taxon>
        <taxon>Leotiomycetes</taxon>
        <taxon>Helotiales</taxon>
        <taxon>Hyaloscyphaceae</taxon>
        <taxon>Hyaloscypha</taxon>
    </lineage>
</organism>
<reference evidence="1 2" key="1">
    <citation type="submission" date="2016-05" db="EMBL/GenBank/DDBJ databases">
        <title>A degradative enzymes factory behind the ericoid mycorrhizal symbiosis.</title>
        <authorList>
            <consortium name="DOE Joint Genome Institute"/>
            <person name="Martino E."/>
            <person name="Morin E."/>
            <person name="Grelet G."/>
            <person name="Kuo A."/>
            <person name="Kohler A."/>
            <person name="Daghino S."/>
            <person name="Barry K."/>
            <person name="Choi C."/>
            <person name="Cichocki N."/>
            <person name="Clum A."/>
            <person name="Copeland A."/>
            <person name="Hainaut M."/>
            <person name="Haridas S."/>
            <person name="Labutti K."/>
            <person name="Lindquist E."/>
            <person name="Lipzen A."/>
            <person name="Khouja H.-R."/>
            <person name="Murat C."/>
            <person name="Ohm R."/>
            <person name="Olson A."/>
            <person name="Spatafora J."/>
            <person name="Veneault-Fourrey C."/>
            <person name="Henrissat B."/>
            <person name="Grigoriev I."/>
            <person name="Martin F."/>
            <person name="Perotto S."/>
        </authorList>
    </citation>
    <scope>NUCLEOTIDE SEQUENCE [LARGE SCALE GENOMIC DNA]</scope>
    <source>
        <strain evidence="1 2">UAMH 7357</strain>
    </source>
</reference>
<name>A0A2J6PSJ5_9HELO</name>